<evidence type="ECO:0000256" key="12">
    <source>
        <dbReference type="PROSITE-ProRule" id="PRU00309"/>
    </source>
</evidence>
<evidence type="ECO:0000256" key="8">
    <source>
        <dbReference type="ARBA" id="ARBA00023125"/>
    </source>
</evidence>
<dbReference type="GO" id="GO:0043565">
    <property type="term" value="F:sequence-specific DNA binding"/>
    <property type="evidence" value="ECO:0007669"/>
    <property type="project" value="InterPro"/>
</dbReference>
<evidence type="ECO:0000256" key="4">
    <source>
        <dbReference type="ARBA" id="ARBA00022771"/>
    </source>
</evidence>
<evidence type="ECO:0000256" key="1">
    <source>
        <dbReference type="ARBA" id="ARBA00004642"/>
    </source>
</evidence>
<evidence type="ECO:0000256" key="10">
    <source>
        <dbReference type="ARBA" id="ARBA00023242"/>
    </source>
</evidence>
<keyword evidence="5" id="KW-0862">Zinc</keyword>
<comment type="similarity">
    <text evidence="2">Belongs to the THAP1 family.</text>
</comment>
<comment type="subcellular location">
    <subcellularLocation>
        <location evidence="1">Nucleus</location>
        <location evidence="1">Nucleoplasm</location>
    </subcellularLocation>
</comment>
<evidence type="ECO:0000256" key="11">
    <source>
        <dbReference type="ARBA" id="ARBA00023306"/>
    </source>
</evidence>
<evidence type="ECO:0000256" key="5">
    <source>
        <dbReference type="ARBA" id="ARBA00022833"/>
    </source>
</evidence>
<dbReference type="SMART" id="SM00980">
    <property type="entry name" value="THAP"/>
    <property type="match status" value="1"/>
</dbReference>
<evidence type="ECO:0000256" key="9">
    <source>
        <dbReference type="ARBA" id="ARBA00023163"/>
    </source>
</evidence>
<dbReference type="SUPFAM" id="SSF57716">
    <property type="entry name" value="Glucocorticoid receptor-like (DNA-binding domain)"/>
    <property type="match status" value="1"/>
</dbReference>
<keyword evidence="10" id="KW-0539">Nucleus</keyword>
<dbReference type="Gene3D" id="6.20.210.20">
    <property type="entry name" value="THAP domain"/>
    <property type="match status" value="1"/>
</dbReference>
<protein>
    <submittedName>
        <fullName evidence="14">THAP domain-containing protein 9</fullName>
    </submittedName>
</protein>
<dbReference type="EMBL" id="KQ978325">
    <property type="protein sequence ID" value="KYM95097.1"/>
    <property type="molecule type" value="Genomic_DNA"/>
</dbReference>
<reference evidence="14 15" key="1">
    <citation type="submission" date="2016-03" db="EMBL/GenBank/DDBJ databases">
        <title>Cyphomyrmex costatus WGS genome.</title>
        <authorList>
            <person name="Nygaard S."/>
            <person name="Hu H."/>
            <person name="Boomsma J."/>
            <person name="Zhang G."/>
        </authorList>
    </citation>
    <scope>NUCLEOTIDE SEQUENCE [LARGE SCALE GENOMIC DNA]</scope>
    <source>
        <strain evidence="14">MS0001</strain>
        <tissue evidence="14">Whole body</tissue>
    </source>
</reference>
<dbReference type="InterPro" id="IPR026516">
    <property type="entry name" value="THAP1/10"/>
</dbReference>
<keyword evidence="3" id="KW-0479">Metal-binding</keyword>
<dbReference type="GO" id="GO:0008270">
    <property type="term" value="F:zinc ion binding"/>
    <property type="evidence" value="ECO:0007669"/>
    <property type="project" value="UniProtKB-KW"/>
</dbReference>
<dbReference type="SMART" id="SM00692">
    <property type="entry name" value="DM3"/>
    <property type="match status" value="1"/>
</dbReference>
<keyword evidence="9" id="KW-0804">Transcription</keyword>
<organism evidence="14 15">
    <name type="scientific">Cyphomyrmex costatus</name>
    <dbReference type="NCBI Taxonomy" id="456900"/>
    <lineage>
        <taxon>Eukaryota</taxon>
        <taxon>Metazoa</taxon>
        <taxon>Ecdysozoa</taxon>
        <taxon>Arthropoda</taxon>
        <taxon>Hexapoda</taxon>
        <taxon>Insecta</taxon>
        <taxon>Pterygota</taxon>
        <taxon>Neoptera</taxon>
        <taxon>Endopterygota</taxon>
        <taxon>Hymenoptera</taxon>
        <taxon>Apocrita</taxon>
        <taxon>Aculeata</taxon>
        <taxon>Formicoidea</taxon>
        <taxon>Formicidae</taxon>
        <taxon>Myrmicinae</taxon>
        <taxon>Cyphomyrmex</taxon>
    </lineage>
</organism>
<name>A0A151I8Z3_9HYME</name>
<evidence type="ECO:0000313" key="14">
    <source>
        <dbReference type="EMBL" id="KYM95097.1"/>
    </source>
</evidence>
<keyword evidence="6" id="KW-0805">Transcription regulation</keyword>
<dbReference type="GO" id="GO:0005654">
    <property type="term" value="C:nucleoplasm"/>
    <property type="evidence" value="ECO:0007669"/>
    <property type="project" value="UniProtKB-SubCell"/>
</dbReference>
<dbReference type="PANTHER" id="PTHR46600">
    <property type="entry name" value="THAP DOMAIN-CONTAINING"/>
    <property type="match status" value="1"/>
</dbReference>
<dbReference type="InterPro" id="IPR006612">
    <property type="entry name" value="THAP_Znf"/>
</dbReference>
<keyword evidence="15" id="KW-1185">Reference proteome</keyword>
<keyword evidence="11" id="KW-0131">Cell cycle</keyword>
<dbReference type="AlphaFoldDB" id="A0A151I8Z3"/>
<keyword evidence="4 12" id="KW-0863">Zinc-finger</keyword>
<evidence type="ECO:0000256" key="6">
    <source>
        <dbReference type="ARBA" id="ARBA00023015"/>
    </source>
</evidence>
<evidence type="ECO:0000256" key="2">
    <source>
        <dbReference type="ARBA" id="ARBA00006177"/>
    </source>
</evidence>
<evidence type="ECO:0000256" key="3">
    <source>
        <dbReference type="ARBA" id="ARBA00022723"/>
    </source>
</evidence>
<dbReference type="PROSITE" id="PS50950">
    <property type="entry name" value="ZF_THAP"/>
    <property type="match status" value="1"/>
</dbReference>
<feature type="domain" description="THAP-type" evidence="13">
    <location>
        <begin position="1"/>
        <end position="90"/>
    </location>
</feature>
<proteinExistence type="inferred from homology"/>
<dbReference type="PANTHER" id="PTHR46600:SF1">
    <property type="entry name" value="THAP DOMAIN-CONTAINING PROTEIN 1"/>
    <property type="match status" value="1"/>
</dbReference>
<evidence type="ECO:0000256" key="7">
    <source>
        <dbReference type="ARBA" id="ARBA00023054"/>
    </source>
</evidence>
<keyword evidence="8 12" id="KW-0238">DNA-binding</keyword>
<dbReference type="Pfam" id="PF05485">
    <property type="entry name" value="THAP"/>
    <property type="match status" value="1"/>
</dbReference>
<sequence length="112" mass="13099">MPSCIIVGCNNRTFRKSKKQEKIEEEQKITFHAFPNNKIRRLSWCAALNIPENSVKQNAVICSMHFHSKDFDKSSLVCVKLKADAIPHVRYVDTIVYICHMCVRLHYFIIFI</sequence>
<dbReference type="Proteomes" id="UP000078542">
    <property type="component" value="Unassembled WGS sequence"/>
</dbReference>
<evidence type="ECO:0000313" key="15">
    <source>
        <dbReference type="Proteomes" id="UP000078542"/>
    </source>
</evidence>
<evidence type="ECO:0000259" key="13">
    <source>
        <dbReference type="PROSITE" id="PS50950"/>
    </source>
</evidence>
<dbReference type="InterPro" id="IPR038441">
    <property type="entry name" value="THAP_Znf_sf"/>
</dbReference>
<gene>
    <name evidence="14" type="ORF">ALC62_14268</name>
</gene>
<accession>A0A151I8Z3</accession>
<keyword evidence="7" id="KW-0175">Coiled coil</keyword>